<dbReference type="EMBL" id="QZKI01000080">
    <property type="protein sequence ID" value="RJP69606.1"/>
    <property type="molecule type" value="Genomic_DNA"/>
</dbReference>
<dbReference type="CDD" id="cd14797">
    <property type="entry name" value="DUF302"/>
    <property type="match status" value="1"/>
</dbReference>
<evidence type="ECO:0000313" key="3">
    <source>
        <dbReference type="Proteomes" id="UP000285961"/>
    </source>
</evidence>
<evidence type="ECO:0000313" key="2">
    <source>
        <dbReference type="EMBL" id="RJP69606.1"/>
    </source>
</evidence>
<dbReference type="InterPro" id="IPR035923">
    <property type="entry name" value="TT1751-like_sf"/>
</dbReference>
<dbReference type="SUPFAM" id="SSF103247">
    <property type="entry name" value="TT1751-like"/>
    <property type="match status" value="1"/>
</dbReference>
<name>A0A419EXP5_9BACT</name>
<feature type="domain" description="DUF302" evidence="1">
    <location>
        <begin position="33"/>
        <end position="95"/>
    </location>
</feature>
<organism evidence="2 3">
    <name type="scientific">Candidatus Abyssobacteria bacterium SURF_17</name>
    <dbReference type="NCBI Taxonomy" id="2093361"/>
    <lineage>
        <taxon>Bacteria</taxon>
        <taxon>Pseudomonadati</taxon>
        <taxon>Candidatus Hydrogenedentota</taxon>
        <taxon>Candidatus Abyssobacteria</taxon>
    </lineage>
</organism>
<dbReference type="Proteomes" id="UP000285961">
    <property type="component" value="Unassembled WGS sequence"/>
</dbReference>
<comment type="caution">
    <text evidence="2">The sequence shown here is derived from an EMBL/GenBank/DDBJ whole genome shotgun (WGS) entry which is preliminary data.</text>
</comment>
<dbReference type="PIRSF" id="PIRSF021774">
    <property type="entry name" value="UCP021774"/>
    <property type="match status" value="1"/>
</dbReference>
<dbReference type="Pfam" id="PF03625">
    <property type="entry name" value="DUF302"/>
    <property type="match status" value="1"/>
</dbReference>
<dbReference type="InterPro" id="IPR016796">
    <property type="entry name" value="UCP021774"/>
</dbReference>
<dbReference type="Gene3D" id="3.30.310.70">
    <property type="entry name" value="TT1751-like domain"/>
    <property type="match status" value="1"/>
</dbReference>
<proteinExistence type="predicted"/>
<dbReference type="PANTHER" id="PTHR38342">
    <property type="entry name" value="SLR5037 PROTEIN"/>
    <property type="match status" value="1"/>
</dbReference>
<dbReference type="AlphaFoldDB" id="A0A419EXP5"/>
<accession>A0A419EXP5</accession>
<dbReference type="PANTHER" id="PTHR38342:SF1">
    <property type="entry name" value="SLR5037 PROTEIN"/>
    <property type="match status" value="1"/>
</dbReference>
<sequence>MLYLKESRKSIDEVGTAIEEAAKKRKFGVLTVHNLKETMKKKGVEFEKECRIFEICNPQQAKKVLEADTRISTALPCRISVYEDGGTVKIATIKPTAQLAMFGRKDLASVAAEVEKTIIEIMDEAAG</sequence>
<evidence type="ECO:0000259" key="1">
    <source>
        <dbReference type="Pfam" id="PF03625"/>
    </source>
</evidence>
<reference evidence="2 3" key="1">
    <citation type="journal article" date="2017" name="ISME J.">
        <title>Energy and carbon metabolisms in a deep terrestrial subsurface fluid microbial community.</title>
        <authorList>
            <person name="Momper L."/>
            <person name="Jungbluth S.P."/>
            <person name="Lee M.D."/>
            <person name="Amend J.P."/>
        </authorList>
    </citation>
    <scope>NUCLEOTIDE SEQUENCE [LARGE SCALE GENOMIC DNA]</scope>
    <source>
        <strain evidence="2">SURF_17</strain>
    </source>
</reference>
<dbReference type="InterPro" id="IPR005180">
    <property type="entry name" value="DUF302"/>
</dbReference>
<gene>
    <name evidence="2" type="ORF">C4532_10695</name>
</gene>
<protein>
    <submittedName>
        <fullName evidence="2">DUF302 domain-containing protein</fullName>
    </submittedName>
</protein>